<comment type="pathway">
    <text evidence="12">Carbohydrate metabolism; D-ribose degradation; D-ribose 5-phosphate from beta-D-ribopyranose: step 2/2.</text>
</comment>
<gene>
    <name evidence="12 14" type="primary">rbsK</name>
    <name evidence="14" type="ORF">DK847_07235</name>
</gene>
<evidence type="ECO:0000256" key="9">
    <source>
        <dbReference type="ARBA" id="ARBA00022842"/>
    </source>
</evidence>
<feature type="binding site" evidence="12">
    <location>
        <position position="251"/>
    </location>
    <ligand>
        <name>substrate</name>
    </ligand>
</feature>
<comment type="activity regulation">
    <text evidence="12">Activated by a monovalent cation that binds near, but not in, the active site. The most likely occupant of the site in vivo is potassium. Ion binding induces a conformational change that may alter substrate affinity.</text>
</comment>
<keyword evidence="11 12" id="KW-0119">Carbohydrate metabolism</keyword>
<evidence type="ECO:0000256" key="8">
    <source>
        <dbReference type="ARBA" id="ARBA00022840"/>
    </source>
</evidence>
<evidence type="ECO:0000256" key="11">
    <source>
        <dbReference type="ARBA" id="ARBA00023277"/>
    </source>
</evidence>
<protein>
    <recommendedName>
        <fullName evidence="3 12">Ribokinase</fullName>
        <shortName evidence="12">RK</shortName>
        <ecNumber evidence="2 12">2.7.1.15</ecNumber>
    </recommendedName>
</protein>
<evidence type="ECO:0000259" key="13">
    <source>
        <dbReference type="Pfam" id="PF00294"/>
    </source>
</evidence>
<dbReference type="RefSeq" id="WP_111197338.1">
    <property type="nucleotide sequence ID" value="NZ_QKVK01000003.1"/>
</dbReference>
<dbReference type="GO" id="GO:0046872">
    <property type="term" value="F:metal ion binding"/>
    <property type="evidence" value="ECO:0007669"/>
    <property type="project" value="UniProtKB-KW"/>
</dbReference>
<feature type="binding site" evidence="12">
    <location>
        <position position="247"/>
    </location>
    <ligand>
        <name>K(+)</name>
        <dbReference type="ChEBI" id="CHEBI:29103"/>
    </ligand>
</feature>
<comment type="caution">
    <text evidence="14">The sequence shown here is derived from an EMBL/GenBank/DDBJ whole genome shotgun (WGS) entry which is preliminary data.</text>
</comment>
<feature type="binding site" evidence="12">
    <location>
        <begin position="219"/>
        <end position="224"/>
    </location>
    <ligand>
        <name>ATP</name>
        <dbReference type="ChEBI" id="CHEBI:30616"/>
    </ligand>
</feature>
<keyword evidence="6 12" id="KW-0547">Nucleotide-binding</keyword>
<dbReference type="GO" id="GO:0005524">
    <property type="term" value="F:ATP binding"/>
    <property type="evidence" value="ECO:0007669"/>
    <property type="project" value="UniProtKB-UniRule"/>
</dbReference>
<comment type="catalytic activity">
    <reaction evidence="12">
        <text>D-ribose + ATP = D-ribose 5-phosphate + ADP + H(+)</text>
        <dbReference type="Rhea" id="RHEA:13697"/>
        <dbReference type="ChEBI" id="CHEBI:15378"/>
        <dbReference type="ChEBI" id="CHEBI:30616"/>
        <dbReference type="ChEBI" id="CHEBI:47013"/>
        <dbReference type="ChEBI" id="CHEBI:78346"/>
        <dbReference type="ChEBI" id="CHEBI:456216"/>
        <dbReference type="EC" id="2.7.1.15"/>
    </reaction>
</comment>
<keyword evidence="7 12" id="KW-0418">Kinase</keyword>
<name>A0A2W2BAJ2_9HYPH</name>
<comment type="subunit">
    <text evidence="12">Homodimer.</text>
</comment>
<feature type="binding site" evidence="12">
    <location>
        <position position="139"/>
    </location>
    <ligand>
        <name>substrate</name>
    </ligand>
</feature>
<feature type="binding site" evidence="12">
    <location>
        <position position="245"/>
    </location>
    <ligand>
        <name>K(+)</name>
        <dbReference type="ChEBI" id="CHEBI:29103"/>
    </ligand>
</feature>
<dbReference type="GO" id="GO:0004747">
    <property type="term" value="F:ribokinase activity"/>
    <property type="evidence" value="ECO:0007669"/>
    <property type="project" value="UniProtKB-UniRule"/>
</dbReference>
<dbReference type="HAMAP" id="MF_01987">
    <property type="entry name" value="Ribokinase"/>
    <property type="match status" value="1"/>
</dbReference>
<dbReference type="SUPFAM" id="SSF53613">
    <property type="entry name" value="Ribokinase-like"/>
    <property type="match status" value="1"/>
</dbReference>
<dbReference type="InterPro" id="IPR011611">
    <property type="entry name" value="PfkB_dom"/>
</dbReference>
<dbReference type="AlphaFoldDB" id="A0A2W2BAJ2"/>
<reference evidence="15" key="1">
    <citation type="submission" date="2018-06" db="EMBL/GenBank/DDBJ databases">
        <title>Aestuariibacter litoralis strain KCTC 52945T.</title>
        <authorList>
            <person name="Li X."/>
            <person name="Salam N."/>
            <person name="Li J.-L."/>
            <person name="Chen Y.-M."/>
            <person name="Yang Z.-W."/>
            <person name="Zhang L.-Y."/>
            <person name="Han M.-X."/>
            <person name="Xiao M."/>
            <person name="Li W.-J."/>
        </authorList>
    </citation>
    <scope>NUCLEOTIDE SEQUENCE [LARGE SCALE GENOMIC DNA]</scope>
    <source>
        <strain evidence="15">KCTC 52945</strain>
    </source>
</reference>
<feature type="binding site" evidence="12">
    <location>
        <begin position="250"/>
        <end position="251"/>
    </location>
    <ligand>
        <name>ATP</name>
        <dbReference type="ChEBI" id="CHEBI:30616"/>
    </ligand>
</feature>
<feature type="binding site" evidence="12">
    <location>
        <position position="284"/>
    </location>
    <ligand>
        <name>K(+)</name>
        <dbReference type="ChEBI" id="CHEBI:29103"/>
    </ligand>
</feature>
<dbReference type="GO" id="GO:0005829">
    <property type="term" value="C:cytosol"/>
    <property type="evidence" value="ECO:0007669"/>
    <property type="project" value="TreeGrafter"/>
</dbReference>
<comment type="cofactor">
    <cofactor evidence="12">
        <name>Mg(2+)</name>
        <dbReference type="ChEBI" id="CHEBI:18420"/>
    </cofactor>
    <text evidence="12">Requires a divalent cation, most likely magnesium in vivo, as an electrophilic catalyst to aid phosphoryl group transfer. It is the chelate of the metal and the nucleotide that is the actual substrate.</text>
</comment>
<feature type="binding site" evidence="12">
    <location>
        <position position="281"/>
    </location>
    <ligand>
        <name>K(+)</name>
        <dbReference type="ChEBI" id="CHEBI:29103"/>
    </ligand>
</feature>
<comment type="similarity">
    <text evidence="1">Belongs to the carbohydrate kinase pfkB family.</text>
</comment>
<feature type="binding site" evidence="12">
    <location>
        <begin position="10"/>
        <end position="12"/>
    </location>
    <ligand>
        <name>substrate</name>
    </ligand>
</feature>
<dbReference type="Gene3D" id="3.40.1190.20">
    <property type="match status" value="1"/>
</dbReference>
<dbReference type="PANTHER" id="PTHR10584:SF166">
    <property type="entry name" value="RIBOKINASE"/>
    <property type="match status" value="1"/>
</dbReference>
<keyword evidence="9 12" id="KW-0460">Magnesium</keyword>
<keyword evidence="5 12" id="KW-0479">Metal-binding</keyword>
<evidence type="ECO:0000256" key="7">
    <source>
        <dbReference type="ARBA" id="ARBA00022777"/>
    </source>
</evidence>
<dbReference type="EMBL" id="QKVK01000003">
    <property type="protein sequence ID" value="PZF77118.1"/>
    <property type="molecule type" value="Genomic_DNA"/>
</dbReference>
<dbReference type="Pfam" id="PF00294">
    <property type="entry name" value="PfkB"/>
    <property type="match status" value="1"/>
</dbReference>
<comment type="similarity">
    <text evidence="12">Belongs to the carbohydrate kinase PfkB family. Ribokinase subfamily.</text>
</comment>
<evidence type="ECO:0000256" key="4">
    <source>
        <dbReference type="ARBA" id="ARBA00022679"/>
    </source>
</evidence>
<dbReference type="InterPro" id="IPR011877">
    <property type="entry name" value="Ribokinase"/>
</dbReference>
<proteinExistence type="inferred from homology"/>
<evidence type="ECO:0000256" key="10">
    <source>
        <dbReference type="ARBA" id="ARBA00022958"/>
    </source>
</evidence>
<dbReference type="InterPro" id="IPR002139">
    <property type="entry name" value="Ribo/fructo_kinase"/>
</dbReference>
<evidence type="ECO:0000256" key="1">
    <source>
        <dbReference type="ARBA" id="ARBA00005380"/>
    </source>
</evidence>
<comment type="function">
    <text evidence="12">Catalyzes the phosphorylation of ribose at O-5 in a reaction requiring ATP and magnesium. The resulting D-ribose-5-phosphate can then be used either for sythesis of nucleotides, histidine, and tryptophan, or as a component of the pentose phosphate pathway.</text>
</comment>
<keyword evidence="15" id="KW-1185">Reference proteome</keyword>
<dbReference type="PROSITE" id="PS00584">
    <property type="entry name" value="PFKB_KINASES_2"/>
    <property type="match status" value="1"/>
</dbReference>
<dbReference type="NCBIfam" id="TIGR02152">
    <property type="entry name" value="D_ribokin_bact"/>
    <property type="match status" value="1"/>
</dbReference>
<dbReference type="Proteomes" id="UP000248795">
    <property type="component" value="Unassembled WGS sequence"/>
</dbReference>
<evidence type="ECO:0000313" key="15">
    <source>
        <dbReference type="Proteomes" id="UP000248795"/>
    </source>
</evidence>
<evidence type="ECO:0000256" key="5">
    <source>
        <dbReference type="ARBA" id="ARBA00022723"/>
    </source>
</evidence>
<feature type="active site" description="Proton acceptor" evidence="12">
    <location>
        <position position="251"/>
    </location>
</feature>
<dbReference type="PRINTS" id="PR00990">
    <property type="entry name" value="RIBOKINASE"/>
</dbReference>
<feature type="domain" description="Carbohydrate kinase PfkB" evidence="13">
    <location>
        <begin position="3"/>
        <end position="293"/>
    </location>
</feature>
<evidence type="ECO:0000256" key="2">
    <source>
        <dbReference type="ARBA" id="ARBA00012035"/>
    </source>
</evidence>
<evidence type="ECO:0000256" key="3">
    <source>
        <dbReference type="ARBA" id="ARBA00016943"/>
    </source>
</evidence>
<feature type="binding site" evidence="12">
    <location>
        <begin position="38"/>
        <end position="42"/>
    </location>
    <ligand>
        <name>substrate</name>
    </ligand>
</feature>
<keyword evidence="8 12" id="KW-0067">ATP-binding</keyword>
<evidence type="ECO:0000256" key="6">
    <source>
        <dbReference type="ARBA" id="ARBA00022741"/>
    </source>
</evidence>
<keyword evidence="12" id="KW-0963">Cytoplasm</keyword>
<evidence type="ECO:0000256" key="12">
    <source>
        <dbReference type="HAMAP-Rule" id="MF_01987"/>
    </source>
</evidence>
<dbReference type="CDD" id="cd01174">
    <property type="entry name" value="ribokinase"/>
    <property type="match status" value="1"/>
</dbReference>
<organism evidence="14 15">
    <name type="scientific">Aestuariivirga litoralis</name>
    <dbReference type="NCBI Taxonomy" id="2650924"/>
    <lineage>
        <taxon>Bacteria</taxon>
        <taxon>Pseudomonadati</taxon>
        <taxon>Pseudomonadota</taxon>
        <taxon>Alphaproteobacteria</taxon>
        <taxon>Hyphomicrobiales</taxon>
        <taxon>Aestuariivirgaceae</taxon>
        <taxon>Aestuariivirga</taxon>
    </lineage>
</organism>
<dbReference type="PANTHER" id="PTHR10584">
    <property type="entry name" value="SUGAR KINASE"/>
    <property type="match status" value="1"/>
</dbReference>
<feature type="binding site" evidence="12">
    <location>
        <position position="183"/>
    </location>
    <ligand>
        <name>ATP</name>
        <dbReference type="ChEBI" id="CHEBI:30616"/>
    </ligand>
</feature>
<feature type="binding site" evidence="12">
    <location>
        <position position="286"/>
    </location>
    <ligand>
        <name>K(+)</name>
        <dbReference type="ChEBI" id="CHEBI:29103"/>
    </ligand>
</feature>
<dbReference type="GO" id="GO:0019303">
    <property type="term" value="P:D-ribose catabolic process"/>
    <property type="evidence" value="ECO:0007669"/>
    <property type="project" value="UniProtKB-UniRule"/>
</dbReference>
<sequence length="304" mass="31162">MTIAVVGSINMDVTAYMYRLPKPGETLHGKDYIVGLGGKGANQAVAARKLGSEVAFIGRIGADDFGKGAERALAAHGLDLSLIHKDHDGATGIAIINVGEGGENYISVIAGSNFRVDASDVEKGRAALEQAKVLLLQLEVPLEASLAAAAIVRERGGTVILDPAPAKDLDVSVLRAVDIITPNESEAGLLLGWQPQTPAEGLRAAKELRARGVKTAVVKLGGKGLAVAGEGIEKILPAFKVTPIDTVAAGDSFNGGLAHALEQGQGIEMALRYAAACGALSTTKKGAAEAAPTSTEVEAFLSRA</sequence>
<accession>A0A2W2BAJ2</accession>
<comment type="caution">
    <text evidence="12">Lacks conserved residue(s) required for the propagation of feature annotation.</text>
</comment>
<comment type="subcellular location">
    <subcellularLocation>
        <location evidence="12">Cytoplasm</location>
    </subcellularLocation>
</comment>
<evidence type="ECO:0000313" key="14">
    <source>
        <dbReference type="EMBL" id="PZF77118.1"/>
    </source>
</evidence>
<dbReference type="EC" id="2.7.1.15" evidence="2 12"/>
<dbReference type="InterPro" id="IPR029056">
    <property type="entry name" value="Ribokinase-like"/>
</dbReference>
<dbReference type="UniPathway" id="UPA00916">
    <property type="reaction ID" value="UER00889"/>
</dbReference>
<dbReference type="InterPro" id="IPR002173">
    <property type="entry name" value="Carboh/pur_kinase_PfkB_CS"/>
</dbReference>
<keyword evidence="10 12" id="KW-0630">Potassium</keyword>
<keyword evidence="4 12" id="KW-0808">Transferase</keyword>